<accession>A0A1Y2ALG2</accession>
<comment type="caution">
    <text evidence="2">The sequence shown here is derived from an EMBL/GenBank/DDBJ whole genome shotgun (WGS) entry which is preliminary data.</text>
</comment>
<dbReference type="Pfam" id="PF13649">
    <property type="entry name" value="Methyltransf_25"/>
    <property type="match status" value="1"/>
</dbReference>
<keyword evidence="3" id="KW-1185">Reference proteome</keyword>
<feature type="domain" description="Methyltransferase" evidence="1">
    <location>
        <begin position="130"/>
        <end position="219"/>
    </location>
</feature>
<dbReference type="Gene3D" id="3.40.50.150">
    <property type="entry name" value="Vaccinia Virus protein VP39"/>
    <property type="match status" value="1"/>
</dbReference>
<proteinExistence type="predicted"/>
<evidence type="ECO:0000259" key="1">
    <source>
        <dbReference type="Pfam" id="PF13649"/>
    </source>
</evidence>
<evidence type="ECO:0000313" key="2">
    <source>
        <dbReference type="EMBL" id="ORY23346.1"/>
    </source>
</evidence>
<dbReference type="InterPro" id="IPR041698">
    <property type="entry name" value="Methyltransf_25"/>
</dbReference>
<gene>
    <name evidence="2" type="ORF">BCR33DRAFT_728132</name>
</gene>
<feature type="non-terminal residue" evidence="2">
    <location>
        <position position="264"/>
    </location>
</feature>
<dbReference type="OrthoDB" id="3647at2759"/>
<dbReference type="InterPro" id="IPR029063">
    <property type="entry name" value="SAM-dependent_MTases_sf"/>
</dbReference>
<dbReference type="AlphaFoldDB" id="A0A1Y2ALG2"/>
<protein>
    <recommendedName>
        <fullName evidence="1">Methyltransferase domain-containing protein</fullName>
    </recommendedName>
</protein>
<evidence type="ECO:0000313" key="3">
    <source>
        <dbReference type="Proteomes" id="UP000193642"/>
    </source>
</evidence>
<reference evidence="2 3" key="1">
    <citation type="submission" date="2016-07" db="EMBL/GenBank/DDBJ databases">
        <title>Pervasive Adenine N6-methylation of Active Genes in Fungi.</title>
        <authorList>
            <consortium name="DOE Joint Genome Institute"/>
            <person name="Mondo S.J."/>
            <person name="Dannebaum R.O."/>
            <person name="Kuo R.C."/>
            <person name="Labutti K."/>
            <person name="Haridas S."/>
            <person name="Kuo A."/>
            <person name="Salamov A."/>
            <person name="Ahrendt S.R."/>
            <person name="Lipzen A."/>
            <person name="Sullivan W."/>
            <person name="Andreopoulos W.B."/>
            <person name="Clum A."/>
            <person name="Lindquist E."/>
            <person name="Daum C."/>
            <person name="Ramamoorthy G.K."/>
            <person name="Gryganskyi A."/>
            <person name="Culley D."/>
            <person name="Magnuson J.K."/>
            <person name="James T.Y."/>
            <person name="O'Malley M.A."/>
            <person name="Stajich J.E."/>
            <person name="Spatafora J.W."/>
            <person name="Visel A."/>
            <person name="Grigoriev I.V."/>
        </authorList>
    </citation>
    <scope>NUCLEOTIDE SEQUENCE [LARGE SCALE GENOMIC DNA]</scope>
    <source>
        <strain evidence="2 3">JEL800</strain>
    </source>
</reference>
<name>A0A1Y2ALG2_9FUNG</name>
<organism evidence="2 3">
    <name type="scientific">Rhizoclosmatium globosum</name>
    <dbReference type="NCBI Taxonomy" id="329046"/>
    <lineage>
        <taxon>Eukaryota</taxon>
        <taxon>Fungi</taxon>
        <taxon>Fungi incertae sedis</taxon>
        <taxon>Chytridiomycota</taxon>
        <taxon>Chytridiomycota incertae sedis</taxon>
        <taxon>Chytridiomycetes</taxon>
        <taxon>Chytridiales</taxon>
        <taxon>Chytriomycetaceae</taxon>
        <taxon>Rhizoclosmatium</taxon>
    </lineage>
</organism>
<dbReference type="EMBL" id="MCGO01000162">
    <property type="protein sequence ID" value="ORY23346.1"/>
    <property type="molecule type" value="Genomic_DNA"/>
</dbReference>
<dbReference type="Proteomes" id="UP000193642">
    <property type="component" value="Unassembled WGS sequence"/>
</dbReference>
<sequence length="264" mass="29460">MISSISSAFATARKLKWITNPVRMQNKLIHQMTTARPSPPILLFRRLIDDVTERFVLDASSPVEQPSPLVPPQDEWLSKGGAKSYVYQVTHADNQTFKLRLRRPRFAETLRNQGSQLSRIIAATWPSTLSHKLQTSLPGFSLTASDISREALDQLNRAASASQLTIPTYLCDMRGIHEHFPNGSFDVVMSADNSVPHLQTDAEILQAIQSMVSCARPGGNGRRYVLYQLWDFEGDRNKIALYCLVSRSTYYAIGIGECCIDAGS</sequence>
<dbReference type="SUPFAM" id="SSF53335">
    <property type="entry name" value="S-adenosyl-L-methionine-dependent methyltransferases"/>
    <property type="match status" value="1"/>
</dbReference>